<dbReference type="GO" id="GO:0052689">
    <property type="term" value="F:carboxylic ester hydrolase activity"/>
    <property type="evidence" value="ECO:0007669"/>
    <property type="project" value="TreeGrafter"/>
</dbReference>
<evidence type="ECO:0000259" key="2">
    <source>
        <dbReference type="Pfam" id="PF05448"/>
    </source>
</evidence>
<dbReference type="Pfam" id="PF05448">
    <property type="entry name" value="AXE1"/>
    <property type="match status" value="1"/>
</dbReference>
<dbReference type="Gene3D" id="3.40.50.1820">
    <property type="entry name" value="alpha/beta hydrolase"/>
    <property type="match status" value="1"/>
</dbReference>
<accession>A0A831X1I4</accession>
<dbReference type="InterPro" id="IPR008391">
    <property type="entry name" value="AXE1_dom"/>
</dbReference>
<reference evidence="3" key="1">
    <citation type="journal article" date="2020" name="mSystems">
        <title>Genome- and Community-Level Interaction Insights into Carbon Utilization and Element Cycling Functions of Hydrothermarchaeota in Hydrothermal Sediment.</title>
        <authorList>
            <person name="Zhou Z."/>
            <person name="Liu Y."/>
            <person name="Xu W."/>
            <person name="Pan J."/>
            <person name="Luo Z.H."/>
            <person name="Li M."/>
        </authorList>
    </citation>
    <scope>NUCLEOTIDE SEQUENCE [LARGE SCALE GENOMIC DNA]</scope>
    <source>
        <strain evidence="3">SpSt-210</strain>
    </source>
</reference>
<feature type="binding site" evidence="1">
    <location>
        <position position="114"/>
    </location>
    <ligand>
        <name>substrate</name>
    </ligand>
</feature>
<dbReference type="PANTHER" id="PTHR40111">
    <property type="entry name" value="CEPHALOSPORIN-C DEACETYLASE"/>
    <property type="match status" value="1"/>
</dbReference>
<dbReference type="EMBL" id="DSIY01000279">
    <property type="protein sequence ID" value="HEG92169.1"/>
    <property type="molecule type" value="Genomic_DNA"/>
</dbReference>
<dbReference type="InterPro" id="IPR039069">
    <property type="entry name" value="CE7"/>
</dbReference>
<name>A0A831X1I4_9BACT</name>
<sequence length="350" mass="39067">MIAFTAVSARSIRCRFAGMGEQGEAESRSREGSTAAMVESVRPADFAAYWAAVDDELARYPAAPEIEELPRHSTDFGTVYALKLTSIGPYRIFGYYCVPRGEGPFPGLLYTPRYGSVNHVPSYEDRERYAVLQIMHRGQRLADQPFAAAYPGLLTHNIDDPGRYVYRGIVADCVRGLEFLLSRPEVDRQRIGVVGDDLALLVAARRPAVTALQASNLLLYRLLEAAERTDEYPVEEINDYLRAYPERREAVARTLAYFDPLHHAPDIRATTLLCVGDPGALGGPEWLAPLRAALGGPVEEYRLTHEGGADRDWLDVWLARRLGAEPRPLMWEIGGEGQRGRAFRHDLQHT</sequence>
<dbReference type="InterPro" id="IPR029058">
    <property type="entry name" value="AB_hydrolase_fold"/>
</dbReference>
<protein>
    <recommendedName>
        <fullName evidence="2">Acetyl xylan esterase domain-containing protein</fullName>
    </recommendedName>
</protein>
<dbReference type="SUPFAM" id="SSF53474">
    <property type="entry name" value="alpha/beta-Hydrolases"/>
    <property type="match status" value="1"/>
</dbReference>
<evidence type="ECO:0000256" key="1">
    <source>
        <dbReference type="PIRSR" id="PIRSR639069-2"/>
    </source>
</evidence>
<evidence type="ECO:0000313" key="3">
    <source>
        <dbReference type="EMBL" id="HEG92169.1"/>
    </source>
</evidence>
<comment type="caution">
    <text evidence="3">The sequence shown here is derived from an EMBL/GenBank/DDBJ whole genome shotgun (WGS) entry which is preliminary data.</text>
</comment>
<proteinExistence type="predicted"/>
<dbReference type="PANTHER" id="PTHR40111:SF1">
    <property type="entry name" value="CEPHALOSPORIN-C DEACETYLASE"/>
    <property type="match status" value="1"/>
</dbReference>
<gene>
    <name evidence="3" type="ORF">ENP34_12150</name>
</gene>
<feature type="domain" description="Acetyl xylan esterase" evidence="2">
    <location>
        <begin position="39"/>
        <end position="276"/>
    </location>
</feature>
<dbReference type="AlphaFoldDB" id="A0A831X1I4"/>
<organism evidence="3">
    <name type="scientific">Thermorudis peleae</name>
    <dbReference type="NCBI Taxonomy" id="1382356"/>
    <lineage>
        <taxon>Bacteria</taxon>
        <taxon>Pseudomonadati</taxon>
        <taxon>Thermomicrobiota</taxon>
        <taxon>Thermomicrobia</taxon>
        <taxon>Thermomicrobia incertae sedis</taxon>
        <taxon>Thermorudis</taxon>
    </lineage>
</organism>
<dbReference type="GO" id="GO:0005976">
    <property type="term" value="P:polysaccharide metabolic process"/>
    <property type="evidence" value="ECO:0007669"/>
    <property type="project" value="TreeGrafter"/>
</dbReference>